<keyword evidence="3" id="KW-1185">Reference proteome</keyword>
<keyword evidence="1" id="KW-1133">Transmembrane helix</keyword>
<evidence type="ECO:0000313" key="3">
    <source>
        <dbReference type="Proteomes" id="UP000592180"/>
    </source>
</evidence>
<proteinExistence type="predicted"/>
<feature type="transmembrane region" description="Helical" evidence="1">
    <location>
        <begin position="65"/>
        <end position="86"/>
    </location>
</feature>
<dbReference type="AlphaFoldDB" id="A0A840KBL0"/>
<comment type="caution">
    <text evidence="2">The sequence shown here is derived from an EMBL/GenBank/DDBJ whole genome shotgun (WGS) entry which is preliminary data.</text>
</comment>
<keyword evidence="1" id="KW-0472">Membrane</keyword>
<protein>
    <submittedName>
        <fullName evidence="2">ABC-type transport system involved in multi-copper enzyme maturation permease subunit</fullName>
    </submittedName>
</protein>
<dbReference type="RefSeq" id="WP_184183809.1">
    <property type="nucleotide sequence ID" value="NZ_JACHLE010000001.1"/>
</dbReference>
<name>A0A840KBL0_9FLAO</name>
<dbReference type="EMBL" id="JACHLE010000001">
    <property type="protein sequence ID" value="MBB4805184.1"/>
    <property type="molecule type" value="Genomic_DNA"/>
</dbReference>
<keyword evidence="1" id="KW-0812">Transmembrane</keyword>
<sequence>MKRAWKIMNLIVLMFLITICLLGTFHKHISFGLGLGDIFGYGILYLVTIFHIGLTLSLRNKGISAHIILGAVFFIFAVLICLKATLWRGPLYKWNGHIFYTSPKS</sequence>
<feature type="transmembrane region" description="Helical" evidence="1">
    <location>
        <begin position="38"/>
        <end position="58"/>
    </location>
</feature>
<gene>
    <name evidence="2" type="ORF">HNP38_000456</name>
</gene>
<reference evidence="2 3" key="1">
    <citation type="submission" date="2020-08" db="EMBL/GenBank/DDBJ databases">
        <title>Functional genomics of gut bacteria from endangered species of beetles.</title>
        <authorList>
            <person name="Carlos-Shanley C."/>
        </authorList>
    </citation>
    <scope>NUCLEOTIDE SEQUENCE [LARGE SCALE GENOMIC DNA]</scope>
    <source>
        <strain evidence="2 3">S00151</strain>
    </source>
</reference>
<evidence type="ECO:0000256" key="1">
    <source>
        <dbReference type="SAM" id="Phobius"/>
    </source>
</evidence>
<accession>A0A840KBL0</accession>
<evidence type="ECO:0000313" key="2">
    <source>
        <dbReference type="EMBL" id="MBB4805184.1"/>
    </source>
</evidence>
<dbReference type="Proteomes" id="UP000592180">
    <property type="component" value="Unassembled WGS sequence"/>
</dbReference>
<organism evidence="2 3">
    <name type="scientific">Chryseobacterium defluvii</name>
    <dbReference type="NCBI Taxonomy" id="160396"/>
    <lineage>
        <taxon>Bacteria</taxon>
        <taxon>Pseudomonadati</taxon>
        <taxon>Bacteroidota</taxon>
        <taxon>Flavobacteriia</taxon>
        <taxon>Flavobacteriales</taxon>
        <taxon>Weeksellaceae</taxon>
        <taxon>Chryseobacterium group</taxon>
        <taxon>Chryseobacterium</taxon>
    </lineage>
</organism>
<feature type="transmembrane region" description="Helical" evidence="1">
    <location>
        <begin position="7"/>
        <end position="26"/>
    </location>
</feature>